<reference evidence="2 3" key="1">
    <citation type="submission" date="2017-03" db="EMBL/GenBank/DDBJ databases">
        <title>Isolation of Levoglucosan Utilizing Bacteria.</title>
        <authorList>
            <person name="Arya A.S."/>
        </authorList>
    </citation>
    <scope>NUCLEOTIDE SEQUENCE [LARGE SCALE GENOMIC DNA]</scope>
    <source>
        <strain evidence="2 3">MEC069</strain>
    </source>
</reference>
<evidence type="ECO:0000313" key="3">
    <source>
        <dbReference type="Proteomes" id="UP000298246"/>
    </source>
</evidence>
<dbReference type="InterPro" id="IPR033753">
    <property type="entry name" value="GCV_H/Fam206"/>
</dbReference>
<evidence type="ECO:0000313" key="2">
    <source>
        <dbReference type="EMBL" id="TFE85153.1"/>
    </source>
</evidence>
<accession>A0A4Y8PVU4</accession>
<organism evidence="2 3">
    <name type="scientific">Paenibacillus athensensis</name>
    <dbReference type="NCBI Taxonomy" id="1967502"/>
    <lineage>
        <taxon>Bacteria</taxon>
        <taxon>Bacillati</taxon>
        <taxon>Bacillota</taxon>
        <taxon>Bacilli</taxon>
        <taxon>Bacillales</taxon>
        <taxon>Paenibacillaceae</taxon>
        <taxon>Paenibacillus</taxon>
    </lineage>
</organism>
<dbReference type="PANTHER" id="PTHR11715">
    <property type="entry name" value="GLYCINE CLEAVAGE SYSTEM H PROTEIN"/>
    <property type="match status" value="1"/>
</dbReference>
<comment type="caution">
    <text evidence="2">The sequence shown here is derived from an EMBL/GenBank/DDBJ whole genome shotgun (WGS) entry which is preliminary data.</text>
</comment>
<dbReference type="OrthoDB" id="9796712at2"/>
<dbReference type="EMBL" id="MYFO01000028">
    <property type="protein sequence ID" value="TFE85153.1"/>
    <property type="molecule type" value="Genomic_DNA"/>
</dbReference>
<dbReference type="GO" id="GO:0005960">
    <property type="term" value="C:glycine cleavage complex"/>
    <property type="evidence" value="ECO:0007669"/>
    <property type="project" value="InterPro"/>
</dbReference>
<dbReference type="SUPFAM" id="SSF51230">
    <property type="entry name" value="Single hybrid motif"/>
    <property type="match status" value="1"/>
</dbReference>
<sequence>MMEVPAAYRYTPTHMWVRHEEGHAVVGLTESASAERGLAIFVELPVPGETLAAGSYVGYIETAEREYELRTPLSGRVSSINTALERGEAFWLHERPYTQGWLFTLELTSPEELEALWSAERYEAYTGASGK</sequence>
<dbReference type="GO" id="GO:0005829">
    <property type="term" value="C:cytosol"/>
    <property type="evidence" value="ECO:0007669"/>
    <property type="project" value="TreeGrafter"/>
</dbReference>
<gene>
    <name evidence="2" type="ORF">B5M42_18270</name>
</gene>
<dbReference type="GO" id="GO:0019464">
    <property type="term" value="P:glycine decarboxylation via glycine cleavage system"/>
    <property type="evidence" value="ECO:0007669"/>
    <property type="project" value="InterPro"/>
</dbReference>
<dbReference type="GO" id="GO:0009249">
    <property type="term" value="P:protein lipoylation"/>
    <property type="evidence" value="ECO:0007669"/>
    <property type="project" value="TreeGrafter"/>
</dbReference>
<dbReference type="Proteomes" id="UP000298246">
    <property type="component" value="Unassembled WGS sequence"/>
</dbReference>
<dbReference type="AlphaFoldDB" id="A0A4Y8PVU4"/>
<dbReference type="InterPro" id="IPR002930">
    <property type="entry name" value="GCV_H"/>
</dbReference>
<name>A0A4Y8PVU4_9BACL</name>
<evidence type="ECO:0000256" key="1">
    <source>
        <dbReference type="ARBA" id="ARBA00022823"/>
    </source>
</evidence>
<keyword evidence="1" id="KW-0450">Lipoyl</keyword>
<evidence type="ECO:0008006" key="4">
    <source>
        <dbReference type="Google" id="ProtNLM"/>
    </source>
</evidence>
<dbReference type="InterPro" id="IPR011053">
    <property type="entry name" value="Single_hybrid_motif"/>
</dbReference>
<keyword evidence="3" id="KW-1185">Reference proteome</keyword>
<dbReference type="RefSeq" id="WP_134755415.1">
    <property type="nucleotide sequence ID" value="NZ_MYFO02000005.1"/>
</dbReference>
<dbReference type="PANTHER" id="PTHR11715:SF3">
    <property type="entry name" value="GLYCINE CLEAVAGE SYSTEM H PROTEIN-RELATED"/>
    <property type="match status" value="1"/>
</dbReference>
<dbReference type="Pfam" id="PF01597">
    <property type="entry name" value="GCV_H"/>
    <property type="match status" value="1"/>
</dbReference>
<proteinExistence type="predicted"/>
<protein>
    <recommendedName>
        <fullName evidence="4">Glycine cleavage system protein H</fullName>
    </recommendedName>
</protein>
<dbReference type="CDD" id="cd06848">
    <property type="entry name" value="GCS_H"/>
    <property type="match status" value="1"/>
</dbReference>
<dbReference type="Gene3D" id="2.40.50.100">
    <property type="match status" value="1"/>
</dbReference>